<dbReference type="AlphaFoldDB" id="A0A9P4GTA3"/>
<gene>
    <name evidence="2" type="ORF">K460DRAFT_401368</name>
</gene>
<name>A0A9P4GTA3_9PLEO</name>
<sequence length="472" mass="52420">MAPNSCEHQIPQEFVEVLHDEALICPVCLIKYRIVEVKNMQAGLEQRGGIFASRSKSANAPWGSRQRMSHTGWMKLWREVKMRVYDDVVRLKKLKDENPDQAVEWGIVTALAIWEQAEEACSQVPGYNYITDEDSEDEVGREQGFKELKTGAHCVEGAKSRKEAAEEDEWKIVGPKQKRRQPHNAIAPPSNVGPRGAVTVEPSRHYDRLEISTSNQFDVLSEVGVKNDRLGVAGHHGKKTVISAGLALQLGAEASKALLEEIPLTPMPAVRKSSTALPPVSTPRSALKRATPTSQLATVQPQRGTAFKPLVTVLSNSDIPSDNSTNPILQPHNEHTLAEQAKKHSTYNRRSKLYNPTTWASPEGYEKTNTSHFRTSWSIYERIHRVDYHEKAVTTSPNGEEEAGATGEKPLNRKIKPLVSEKTPKGPDRKPLASKKMLPVFVNGNKETIWRYGPPGARSGTTNGIGERESEK</sequence>
<evidence type="ECO:0000313" key="2">
    <source>
        <dbReference type="EMBL" id="KAF1851340.1"/>
    </source>
</evidence>
<feature type="region of interest" description="Disordered" evidence="1">
    <location>
        <begin position="270"/>
        <end position="298"/>
    </location>
</feature>
<protein>
    <submittedName>
        <fullName evidence="2">Uncharacterized protein</fullName>
    </submittedName>
</protein>
<dbReference type="GeneID" id="63853664"/>
<comment type="caution">
    <text evidence="2">The sequence shown here is derived from an EMBL/GenBank/DDBJ whole genome shotgun (WGS) entry which is preliminary data.</text>
</comment>
<evidence type="ECO:0000313" key="3">
    <source>
        <dbReference type="Proteomes" id="UP000800039"/>
    </source>
</evidence>
<dbReference type="OrthoDB" id="3674353at2759"/>
<dbReference type="RefSeq" id="XP_040793903.1">
    <property type="nucleotide sequence ID" value="XM_040936414.1"/>
</dbReference>
<evidence type="ECO:0000256" key="1">
    <source>
        <dbReference type="SAM" id="MobiDB-lite"/>
    </source>
</evidence>
<feature type="region of interest" description="Disordered" evidence="1">
    <location>
        <begin position="176"/>
        <end position="197"/>
    </location>
</feature>
<reference evidence="2" key="1">
    <citation type="submission" date="2020-01" db="EMBL/GenBank/DDBJ databases">
        <authorList>
            <consortium name="DOE Joint Genome Institute"/>
            <person name="Haridas S."/>
            <person name="Albert R."/>
            <person name="Binder M."/>
            <person name="Bloem J."/>
            <person name="Labutti K."/>
            <person name="Salamov A."/>
            <person name="Andreopoulos B."/>
            <person name="Baker S.E."/>
            <person name="Barry K."/>
            <person name="Bills G."/>
            <person name="Bluhm B.H."/>
            <person name="Cannon C."/>
            <person name="Castanera R."/>
            <person name="Culley D.E."/>
            <person name="Daum C."/>
            <person name="Ezra D."/>
            <person name="Gonzalez J.B."/>
            <person name="Henrissat B."/>
            <person name="Kuo A."/>
            <person name="Liang C."/>
            <person name="Lipzen A."/>
            <person name="Lutzoni F."/>
            <person name="Magnuson J."/>
            <person name="Mondo S."/>
            <person name="Nolan M."/>
            <person name="Ohm R."/>
            <person name="Pangilinan J."/>
            <person name="Park H.-J."/>
            <person name="Ramirez L."/>
            <person name="Alfaro M."/>
            <person name="Sun H."/>
            <person name="Tritt A."/>
            <person name="Yoshinaga Y."/>
            <person name="Zwiers L.-H."/>
            <person name="Turgeon B.G."/>
            <person name="Goodwin S.B."/>
            <person name="Spatafora J.W."/>
            <person name="Crous P.W."/>
            <person name="Grigoriev I.V."/>
        </authorList>
    </citation>
    <scope>NUCLEOTIDE SEQUENCE</scope>
    <source>
        <strain evidence="2">CBS 394.84</strain>
    </source>
</reference>
<organism evidence="2 3">
    <name type="scientific">Cucurbitaria berberidis CBS 394.84</name>
    <dbReference type="NCBI Taxonomy" id="1168544"/>
    <lineage>
        <taxon>Eukaryota</taxon>
        <taxon>Fungi</taxon>
        <taxon>Dikarya</taxon>
        <taxon>Ascomycota</taxon>
        <taxon>Pezizomycotina</taxon>
        <taxon>Dothideomycetes</taxon>
        <taxon>Pleosporomycetidae</taxon>
        <taxon>Pleosporales</taxon>
        <taxon>Pleosporineae</taxon>
        <taxon>Cucurbitariaceae</taxon>
        <taxon>Cucurbitaria</taxon>
    </lineage>
</organism>
<proteinExistence type="predicted"/>
<feature type="region of interest" description="Disordered" evidence="1">
    <location>
        <begin position="393"/>
        <end position="472"/>
    </location>
</feature>
<feature type="compositionally biased region" description="Basic and acidic residues" evidence="1">
    <location>
        <begin position="422"/>
        <end position="431"/>
    </location>
</feature>
<dbReference type="Proteomes" id="UP000800039">
    <property type="component" value="Unassembled WGS sequence"/>
</dbReference>
<accession>A0A9P4GTA3</accession>
<dbReference type="EMBL" id="ML976614">
    <property type="protein sequence ID" value="KAF1851340.1"/>
    <property type="molecule type" value="Genomic_DNA"/>
</dbReference>
<keyword evidence="3" id="KW-1185">Reference proteome</keyword>